<gene>
    <name evidence="1" type="ORF">GOEFS_083_00170</name>
</gene>
<dbReference type="EMBL" id="BAEH01000083">
    <property type="protein sequence ID" value="GAB19386.1"/>
    <property type="molecule type" value="Genomic_DNA"/>
</dbReference>
<evidence type="ECO:0000313" key="2">
    <source>
        <dbReference type="Proteomes" id="UP000035034"/>
    </source>
</evidence>
<evidence type="ECO:0000313" key="1">
    <source>
        <dbReference type="EMBL" id="GAB19386.1"/>
    </source>
</evidence>
<accession>H0R2T5</accession>
<proteinExistence type="predicted"/>
<dbReference type="AlphaFoldDB" id="H0R2T5"/>
<comment type="caution">
    <text evidence="1">The sequence shown here is derived from an EMBL/GenBank/DDBJ whole genome shotgun (WGS) entry which is preliminary data.</text>
</comment>
<name>H0R2T5_9ACTN</name>
<dbReference type="Proteomes" id="UP000035034">
    <property type="component" value="Unassembled WGS sequence"/>
</dbReference>
<dbReference type="RefSeq" id="WP_007318721.1">
    <property type="nucleotide sequence ID" value="NZ_BAEH01000083.1"/>
</dbReference>
<reference evidence="1 2" key="1">
    <citation type="submission" date="2011-12" db="EMBL/GenBank/DDBJ databases">
        <title>Whole genome shotgun sequence of Gordonia effusa NBRC 100432.</title>
        <authorList>
            <person name="Yoshida I."/>
            <person name="Takarada H."/>
            <person name="Hosoyama A."/>
            <person name="Tsuchikane K."/>
            <person name="Katsumata H."/>
            <person name="Yamazaki S."/>
            <person name="Fujita N."/>
        </authorList>
    </citation>
    <scope>NUCLEOTIDE SEQUENCE [LARGE SCALE GENOMIC DNA]</scope>
    <source>
        <strain evidence="1 2">NBRC 100432</strain>
    </source>
</reference>
<keyword evidence="2" id="KW-1185">Reference proteome</keyword>
<protein>
    <submittedName>
        <fullName evidence="1">Uncharacterized protein</fullName>
    </submittedName>
</protein>
<sequence length="99" mass="10030">MTYAATATEDETNTFAVEVLARTHAALNPGRLACAVTAALATASITYGSVTLRAIDDDLLAVPSIGEVWAAGDVEIPADEALRVGIAYVAAALAAGARL</sequence>
<organism evidence="1 2">
    <name type="scientific">Gordonia effusa NBRC 100432</name>
    <dbReference type="NCBI Taxonomy" id="1077974"/>
    <lineage>
        <taxon>Bacteria</taxon>
        <taxon>Bacillati</taxon>
        <taxon>Actinomycetota</taxon>
        <taxon>Actinomycetes</taxon>
        <taxon>Mycobacteriales</taxon>
        <taxon>Gordoniaceae</taxon>
        <taxon>Gordonia</taxon>
    </lineage>
</organism>
<dbReference type="STRING" id="1077974.GOEFS_083_00170"/>